<dbReference type="InterPro" id="IPR043502">
    <property type="entry name" value="DNA/RNA_pol_sf"/>
</dbReference>
<name>A0A151LZX6_ALLMI</name>
<feature type="domain" description="Reverse transcriptase" evidence="3">
    <location>
        <begin position="134"/>
        <end position="204"/>
    </location>
</feature>
<dbReference type="STRING" id="8496.A0A151LZX6"/>
<evidence type="ECO:0000256" key="2">
    <source>
        <dbReference type="ARBA" id="ARBA00012180"/>
    </source>
</evidence>
<dbReference type="SUPFAM" id="SSF56672">
    <property type="entry name" value="DNA/RNA polymerases"/>
    <property type="match status" value="1"/>
</dbReference>
<accession>A0A151LZX6</accession>
<dbReference type="AlphaFoldDB" id="A0A151LZX6"/>
<evidence type="ECO:0000259" key="3">
    <source>
        <dbReference type="Pfam" id="PF00078"/>
    </source>
</evidence>
<dbReference type="Pfam" id="PF00078">
    <property type="entry name" value="RVT_1"/>
    <property type="match status" value="1"/>
</dbReference>
<dbReference type="Gene3D" id="3.10.10.10">
    <property type="entry name" value="HIV Type 1 Reverse Transcriptase, subunit A, domain 1"/>
    <property type="match status" value="1"/>
</dbReference>
<dbReference type="CDD" id="cd01647">
    <property type="entry name" value="RT_LTR"/>
    <property type="match status" value="1"/>
</dbReference>
<comment type="caution">
    <text evidence="4">The sequence shown here is derived from an EMBL/GenBank/DDBJ whole genome shotgun (WGS) entry which is preliminary data.</text>
</comment>
<dbReference type="Proteomes" id="UP000050525">
    <property type="component" value="Unassembled WGS sequence"/>
</dbReference>
<organism evidence="4 5">
    <name type="scientific">Alligator mississippiensis</name>
    <name type="common">American alligator</name>
    <dbReference type="NCBI Taxonomy" id="8496"/>
    <lineage>
        <taxon>Eukaryota</taxon>
        <taxon>Metazoa</taxon>
        <taxon>Chordata</taxon>
        <taxon>Craniata</taxon>
        <taxon>Vertebrata</taxon>
        <taxon>Euteleostomi</taxon>
        <taxon>Archelosauria</taxon>
        <taxon>Archosauria</taxon>
        <taxon>Crocodylia</taxon>
        <taxon>Alligatoridae</taxon>
        <taxon>Alligatorinae</taxon>
        <taxon>Alligator</taxon>
    </lineage>
</organism>
<comment type="similarity">
    <text evidence="1">Belongs to the beta type-B retroviral polymerase family. HERV class-II K(HML-2) pol subfamily.</text>
</comment>
<dbReference type="PANTHER" id="PTHR24559">
    <property type="entry name" value="TRANSPOSON TY3-I GAG-POL POLYPROTEIN"/>
    <property type="match status" value="1"/>
</dbReference>
<reference evidence="4 5" key="1">
    <citation type="journal article" date="2012" name="Genome Biol.">
        <title>Sequencing three crocodilian genomes to illuminate the evolution of archosaurs and amniotes.</title>
        <authorList>
            <person name="St John J.A."/>
            <person name="Braun E.L."/>
            <person name="Isberg S.R."/>
            <person name="Miles L.G."/>
            <person name="Chong A.Y."/>
            <person name="Gongora J."/>
            <person name="Dalzell P."/>
            <person name="Moran C."/>
            <person name="Bed'hom B."/>
            <person name="Abzhanov A."/>
            <person name="Burgess S.C."/>
            <person name="Cooksey A.M."/>
            <person name="Castoe T.A."/>
            <person name="Crawford N.G."/>
            <person name="Densmore L.D."/>
            <person name="Drew J.C."/>
            <person name="Edwards S.V."/>
            <person name="Faircloth B.C."/>
            <person name="Fujita M.K."/>
            <person name="Greenwold M.J."/>
            <person name="Hoffmann F.G."/>
            <person name="Howard J.M."/>
            <person name="Iguchi T."/>
            <person name="Janes D.E."/>
            <person name="Khan S.Y."/>
            <person name="Kohno S."/>
            <person name="de Koning A.J."/>
            <person name="Lance S.L."/>
            <person name="McCarthy F.M."/>
            <person name="McCormack J.E."/>
            <person name="Merchant M.E."/>
            <person name="Peterson D.G."/>
            <person name="Pollock D.D."/>
            <person name="Pourmand N."/>
            <person name="Raney B.J."/>
            <person name="Roessler K.A."/>
            <person name="Sanford J.R."/>
            <person name="Sawyer R.H."/>
            <person name="Schmidt C.J."/>
            <person name="Triplett E.W."/>
            <person name="Tuberville T.D."/>
            <person name="Venegas-Anaya M."/>
            <person name="Howard J.T."/>
            <person name="Jarvis E.D."/>
            <person name="Guillette L.J.Jr."/>
            <person name="Glenn T.C."/>
            <person name="Green R.E."/>
            <person name="Ray D.A."/>
        </authorList>
    </citation>
    <scope>NUCLEOTIDE SEQUENCE [LARGE SCALE GENOMIC DNA]</scope>
    <source>
        <strain evidence="4">KSC_2009_1</strain>
    </source>
</reference>
<sequence length="204" mass="23537">MLVGVTEQLPYPVVLGCDWPELLGEITRARSKEKIEGFVVETEQVPPEEEARQEVDVTTLWEDEHFQLEQSREPDFRYALQEHLAQRDGEVLRSELMKTTSRFEGQIKTEIEMMLENGIICRSHSDWQSPIVAVPKPDGKIRLCVDFRKVNAVAKFNAYLMPRVDERIENIGQARYISTLDLMKGYWQVPVAPEDQEKTAFATP</sequence>
<dbReference type="GO" id="GO:0004523">
    <property type="term" value="F:RNA-DNA hybrid ribonuclease activity"/>
    <property type="evidence" value="ECO:0007669"/>
    <property type="project" value="UniProtKB-EC"/>
</dbReference>
<dbReference type="EMBL" id="AKHW03006853">
    <property type="protein sequence ID" value="KYO17796.1"/>
    <property type="molecule type" value="Genomic_DNA"/>
</dbReference>
<dbReference type="InterPro" id="IPR000477">
    <property type="entry name" value="RT_dom"/>
</dbReference>
<dbReference type="Gene3D" id="3.30.70.270">
    <property type="match status" value="1"/>
</dbReference>
<evidence type="ECO:0000256" key="1">
    <source>
        <dbReference type="ARBA" id="ARBA00010879"/>
    </source>
</evidence>
<gene>
    <name evidence="4" type="ORF">Y1Q_0011472</name>
</gene>
<evidence type="ECO:0000313" key="4">
    <source>
        <dbReference type="EMBL" id="KYO17796.1"/>
    </source>
</evidence>
<evidence type="ECO:0000313" key="5">
    <source>
        <dbReference type="Proteomes" id="UP000050525"/>
    </source>
</evidence>
<protein>
    <recommendedName>
        <fullName evidence="2">ribonuclease H</fullName>
        <ecNumber evidence="2">3.1.26.4</ecNumber>
    </recommendedName>
</protein>
<dbReference type="PANTHER" id="PTHR24559:SF454">
    <property type="entry name" value="RIBONUCLEASE H"/>
    <property type="match status" value="1"/>
</dbReference>
<dbReference type="EC" id="3.1.26.4" evidence="2"/>
<keyword evidence="5" id="KW-1185">Reference proteome</keyword>
<dbReference type="InterPro" id="IPR043128">
    <property type="entry name" value="Rev_trsase/Diguanyl_cyclase"/>
</dbReference>
<dbReference type="InterPro" id="IPR053134">
    <property type="entry name" value="RNA-dir_DNA_polymerase"/>
</dbReference>
<proteinExistence type="inferred from homology"/>